<evidence type="ECO:0000313" key="3">
    <source>
        <dbReference type="Proteomes" id="UP001482231"/>
    </source>
</evidence>
<accession>A0ABV0EHF8</accession>
<sequence>MIRIRQALYVMVLAVLVQLSAAAAQPLKRVPSDGPDDKSIKVFAGKAVTPYYADPRIKQRALVSDRILDGFEAAPKRLTLSNGTAIYWGFRHREATTESVAIFDGQGRPRLLAAVDSIPWCDGWHCEPFTSVEAFEADASRTFLHPGVTLFVRDKRDLETYLPYFKRWLHAKLLGFNVDCKDPKMADAC</sequence>
<feature type="signal peptide" evidence="1">
    <location>
        <begin position="1"/>
        <end position="23"/>
    </location>
</feature>
<keyword evidence="3" id="KW-1185">Reference proteome</keyword>
<protein>
    <submittedName>
        <fullName evidence="2">Uncharacterized protein</fullName>
    </submittedName>
</protein>
<feature type="chain" id="PRO_5046828266" evidence="1">
    <location>
        <begin position="24"/>
        <end position="189"/>
    </location>
</feature>
<organism evidence="2 3">
    <name type="scientific">Thiobacter aerophilum</name>
    <dbReference type="NCBI Taxonomy" id="3121275"/>
    <lineage>
        <taxon>Bacteria</taxon>
        <taxon>Pseudomonadati</taxon>
        <taxon>Pseudomonadota</taxon>
        <taxon>Betaproteobacteria</taxon>
        <taxon>Burkholderiales</taxon>
        <taxon>Thiobacteraceae</taxon>
        <taxon>Thiobacter</taxon>
    </lineage>
</organism>
<gene>
    <name evidence="2" type="ORF">V6E02_12925</name>
</gene>
<dbReference type="RefSeq" id="WP_347309214.1">
    <property type="nucleotide sequence ID" value="NZ_JBAJEX010000029.1"/>
</dbReference>
<keyword evidence="1" id="KW-0732">Signal</keyword>
<proteinExistence type="predicted"/>
<comment type="caution">
    <text evidence="2">The sequence shown here is derived from an EMBL/GenBank/DDBJ whole genome shotgun (WGS) entry which is preliminary data.</text>
</comment>
<evidence type="ECO:0000313" key="2">
    <source>
        <dbReference type="EMBL" id="MEO1768100.1"/>
    </source>
</evidence>
<dbReference type="EMBL" id="JBAJEX010000029">
    <property type="protein sequence ID" value="MEO1768100.1"/>
    <property type="molecule type" value="Genomic_DNA"/>
</dbReference>
<reference evidence="2 3" key="1">
    <citation type="submission" date="2024-02" db="EMBL/GenBank/DDBJ databases">
        <title>New thermophilic sulfur-oxidizing bacteria from a hot springs of the Uzon caldera (Kamchatka, Russia).</title>
        <authorList>
            <person name="Dukat A.M."/>
            <person name="Elcheninov A.G."/>
            <person name="Frolov E.N."/>
        </authorList>
    </citation>
    <scope>NUCLEOTIDE SEQUENCE [LARGE SCALE GENOMIC DNA]</scope>
    <source>
        <strain evidence="2 3">AK1</strain>
    </source>
</reference>
<feature type="non-terminal residue" evidence="2">
    <location>
        <position position="189"/>
    </location>
</feature>
<name>A0ABV0EHF8_9BURK</name>
<dbReference type="Proteomes" id="UP001482231">
    <property type="component" value="Unassembled WGS sequence"/>
</dbReference>
<evidence type="ECO:0000256" key="1">
    <source>
        <dbReference type="SAM" id="SignalP"/>
    </source>
</evidence>